<dbReference type="Pfam" id="PF01019">
    <property type="entry name" value="G_glu_transpept"/>
    <property type="match status" value="1"/>
</dbReference>
<accession>A0A5R9GSG6</accession>
<protein>
    <submittedName>
        <fullName evidence="5">Gamma-glutamyltranspeptidase</fullName>
    </submittedName>
</protein>
<dbReference type="Proteomes" id="UP000306585">
    <property type="component" value="Unassembled WGS sequence"/>
</dbReference>
<evidence type="ECO:0000256" key="3">
    <source>
        <dbReference type="ARBA" id="ARBA00022801"/>
    </source>
</evidence>
<evidence type="ECO:0000313" key="6">
    <source>
        <dbReference type="Proteomes" id="UP000306585"/>
    </source>
</evidence>
<dbReference type="EMBL" id="VBRY01000001">
    <property type="protein sequence ID" value="TLS69146.1"/>
    <property type="molecule type" value="Genomic_DNA"/>
</dbReference>
<keyword evidence="2" id="KW-0808">Transferase</keyword>
<dbReference type="PANTHER" id="PTHR43199">
    <property type="entry name" value="GLUTATHIONE HYDROLASE"/>
    <property type="match status" value="1"/>
</dbReference>
<evidence type="ECO:0000313" key="5">
    <source>
        <dbReference type="EMBL" id="TLS69146.1"/>
    </source>
</evidence>
<evidence type="ECO:0000256" key="2">
    <source>
        <dbReference type="ARBA" id="ARBA00022679"/>
    </source>
</evidence>
<comment type="caution">
    <text evidence="5">The sequence shown here is derived from an EMBL/GenBank/DDBJ whole genome shotgun (WGS) entry which is preliminary data.</text>
</comment>
<gene>
    <name evidence="5" type="ORF">FEF65_01265</name>
</gene>
<reference evidence="5 6" key="1">
    <citation type="journal article" date="2019" name="Appl. Environ. Microbiol.">
        <title>Environmental Evidence and Genomic Insight of Iron-oxidizing Bacteria Preference Towards More Corrosion Resistant Stainless Steel at Higher Salinities.</title>
        <authorList>
            <person name="Garrison C.E."/>
            <person name="Price K.A."/>
            <person name="Field E.K."/>
        </authorList>
    </citation>
    <scope>NUCLEOTIDE SEQUENCE [LARGE SCALE GENOMIC DNA]</scope>
    <source>
        <strain evidence="5 6">P3</strain>
    </source>
</reference>
<dbReference type="GO" id="GO:0016740">
    <property type="term" value="F:transferase activity"/>
    <property type="evidence" value="ECO:0007669"/>
    <property type="project" value="UniProtKB-KW"/>
</dbReference>
<dbReference type="InterPro" id="IPR029055">
    <property type="entry name" value="Ntn_hydrolases_N"/>
</dbReference>
<dbReference type="PRINTS" id="PR01210">
    <property type="entry name" value="GGTRANSPTASE"/>
</dbReference>
<dbReference type="InterPro" id="IPR051792">
    <property type="entry name" value="GGT_bact"/>
</dbReference>
<comment type="similarity">
    <text evidence="1">Belongs to the gamma-glutamyltransferase family.</text>
</comment>
<evidence type="ECO:0000256" key="4">
    <source>
        <dbReference type="ARBA" id="ARBA00023145"/>
    </source>
</evidence>
<dbReference type="AlphaFoldDB" id="A0A5R9GSG6"/>
<dbReference type="GO" id="GO:0016787">
    <property type="term" value="F:hydrolase activity"/>
    <property type="evidence" value="ECO:0007669"/>
    <property type="project" value="UniProtKB-KW"/>
</dbReference>
<dbReference type="PANTHER" id="PTHR43199:SF1">
    <property type="entry name" value="GLUTATHIONE HYDROLASE PROENZYME"/>
    <property type="match status" value="1"/>
</dbReference>
<proteinExistence type="inferred from homology"/>
<dbReference type="InterPro" id="IPR043137">
    <property type="entry name" value="GGT_ssub_C"/>
</dbReference>
<sequence length="535" mass="56793">MQQRHGTLNRGTVAAGHPATADAGAAVLRMGGNAVDAAIAAVTTAFIAEPALTSAGGGGFLLLCDRHGKSVLYDGFARMPSGRMPDGYKALLKPVAIDFGDTVQTFHIGQGSVATPALPALLFHAHRQHGRLPLAEAMAPGIDAARNGIRLNHLQASLLKMLQPIVTDTAEASALHAPHGELIGAGDLFCNRALANTLELLLIEGIDEMYHGDLARAIVRACVPYGLLGMEDMRAPQVATRTPLATPLFGGTLLTNPPPSSGGLLLTCAALLFDQLKGKAEAPVLLAECLRAASMLRNHGITGESFDARIYQQDIALQTLDKQAIQRSADAICDRLRHAADTGKIDPEADNRHGSTTHISIIDKDGMAVSLTSSNGEGSGIVVPDSGIHLNNMLGEEDINPLGFHALPAGTPLSSMMAPSIFLRHGQPAMVIGSGGSNRLRGAILQVLLHHQLLQQDLETAVYAPRLHNEAMRLECEPEYMNDQLRESLQALGWNIREWQQQSVYFGGVHAIALDERNRIQASGDPRRGGAVAFA</sequence>
<keyword evidence="4" id="KW-0865">Zymogen</keyword>
<keyword evidence="3" id="KW-0378">Hydrolase</keyword>
<dbReference type="Gene3D" id="3.60.20.40">
    <property type="match status" value="1"/>
</dbReference>
<dbReference type="SUPFAM" id="SSF56235">
    <property type="entry name" value="N-terminal nucleophile aminohydrolases (Ntn hydrolases)"/>
    <property type="match status" value="1"/>
</dbReference>
<keyword evidence="6" id="KW-1185">Reference proteome</keyword>
<dbReference type="RefSeq" id="WP_138237962.1">
    <property type="nucleotide sequence ID" value="NZ_VBRY01000001.1"/>
</dbReference>
<organism evidence="5 6">
    <name type="scientific">Mariprofundus erugo</name>
    <dbReference type="NCBI Taxonomy" id="2528639"/>
    <lineage>
        <taxon>Bacteria</taxon>
        <taxon>Pseudomonadati</taxon>
        <taxon>Pseudomonadota</taxon>
        <taxon>Candidatius Mariprofundia</taxon>
        <taxon>Mariprofundales</taxon>
        <taxon>Mariprofundaceae</taxon>
        <taxon>Mariprofundus</taxon>
    </lineage>
</organism>
<evidence type="ECO:0000256" key="1">
    <source>
        <dbReference type="ARBA" id="ARBA00009381"/>
    </source>
</evidence>
<name>A0A5R9GSG6_9PROT</name>